<comment type="caution">
    <text evidence="1">The sequence shown here is derived from an EMBL/GenBank/DDBJ whole genome shotgun (WGS) entry which is preliminary data.</text>
</comment>
<dbReference type="Proteomes" id="UP001148838">
    <property type="component" value="Unassembled WGS sequence"/>
</dbReference>
<protein>
    <submittedName>
        <fullName evidence="1">Uncharacterized protein</fullName>
    </submittedName>
</protein>
<dbReference type="InterPro" id="IPR036397">
    <property type="entry name" value="RNaseH_sf"/>
</dbReference>
<dbReference type="Gene3D" id="3.30.420.10">
    <property type="entry name" value="Ribonuclease H-like superfamily/Ribonuclease H"/>
    <property type="match status" value="1"/>
</dbReference>
<organism evidence="1 2">
    <name type="scientific">Periplaneta americana</name>
    <name type="common">American cockroach</name>
    <name type="synonym">Blatta americana</name>
    <dbReference type="NCBI Taxonomy" id="6978"/>
    <lineage>
        <taxon>Eukaryota</taxon>
        <taxon>Metazoa</taxon>
        <taxon>Ecdysozoa</taxon>
        <taxon>Arthropoda</taxon>
        <taxon>Hexapoda</taxon>
        <taxon>Insecta</taxon>
        <taxon>Pterygota</taxon>
        <taxon>Neoptera</taxon>
        <taxon>Polyneoptera</taxon>
        <taxon>Dictyoptera</taxon>
        <taxon>Blattodea</taxon>
        <taxon>Blattoidea</taxon>
        <taxon>Blattidae</taxon>
        <taxon>Blattinae</taxon>
        <taxon>Periplaneta</taxon>
    </lineage>
</organism>
<proteinExistence type="predicted"/>
<reference evidence="1 2" key="1">
    <citation type="journal article" date="2022" name="Allergy">
        <title>Genome assembly and annotation of Periplaneta americana reveal a comprehensive cockroach allergen profile.</title>
        <authorList>
            <person name="Wang L."/>
            <person name="Xiong Q."/>
            <person name="Saelim N."/>
            <person name="Wang L."/>
            <person name="Nong W."/>
            <person name="Wan A.T."/>
            <person name="Shi M."/>
            <person name="Liu X."/>
            <person name="Cao Q."/>
            <person name="Hui J.H.L."/>
            <person name="Sookrung N."/>
            <person name="Leung T.F."/>
            <person name="Tungtrongchitr A."/>
            <person name="Tsui S.K.W."/>
        </authorList>
    </citation>
    <scope>NUCLEOTIDE SEQUENCE [LARGE SCALE GENOMIC DNA]</scope>
    <source>
        <strain evidence="1">PWHHKU_190912</strain>
    </source>
</reference>
<accession>A0ABQ8TLH7</accession>
<sequence>MVEHWLMMIVLEAINWHYTRKYCCCSDCDHARSQKTIHDVCDIVGLSYGMWQRILFDELNMRRIVAKFIRLLSAEQRQHRLELYKDLQNQLHDDPDFLSKVVTGDESWVYGFTTPKPNSSLFNGKVHLCPAPKKSVK</sequence>
<dbReference type="EMBL" id="JAJSOF020000005">
    <property type="protein sequence ID" value="KAJ4447504.1"/>
    <property type="molecule type" value="Genomic_DNA"/>
</dbReference>
<keyword evidence="2" id="KW-1185">Reference proteome</keyword>
<gene>
    <name evidence="1" type="ORF">ANN_09511</name>
</gene>
<evidence type="ECO:0000313" key="1">
    <source>
        <dbReference type="EMBL" id="KAJ4447504.1"/>
    </source>
</evidence>
<name>A0ABQ8TLH7_PERAM</name>
<evidence type="ECO:0000313" key="2">
    <source>
        <dbReference type="Proteomes" id="UP001148838"/>
    </source>
</evidence>